<proteinExistence type="predicted"/>
<evidence type="ECO:0000313" key="1">
    <source>
        <dbReference type="EMBL" id="KAG1270544.1"/>
    </source>
</evidence>
<protein>
    <submittedName>
        <fullName evidence="1">Uncharacterized protein</fullName>
    </submittedName>
</protein>
<reference evidence="1" key="1">
    <citation type="journal article" date="2020" name="Microb. Genom.">
        <title>Genetic diversity of clinical and environmental Mucorales isolates obtained from an investigation of mucormycosis cases among solid organ transplant recipients.</title>
        <authorList>
            <person name="Nguyen M.H."/>
            <person name="Kaul D."/>
            <person name="Muto C."/>
            <person name="Cheng S.J."/>
            <person name="Richter R.A."/>
            <person name="Bruno V.M."/>
            <person name="Liu G."/>
            <person name="Beyhan S."/>
            <person name="Sundermann A.J."/>
            <person name="Mounaud S."/>
            <person name="Pasculle A.W."/>
            <person name="Nierman W.C."/>
            <person name="Driscoll E."/>
            <person name="Cumbie R."/>
            <person name="Clancy C.J."/>
            <person name="Dupont C.L."/>
        </authorList>
    </citation>
    <scope>NUCLEOTIDE SEQUENCE</scope>
    <source>
        <strain evidence="1">GL11</strain>
    </source>
</reference>
<evidence type="ECO:0000313" key="2">
    <source>
        <dbReference type="Proteomes" id="UP000716291"/>
    </source>
</evidence>
<dbReference type="EMBL" id="JAANQT010020992">
    <property type="protein sequence ID" value="KAG1270544.1"/>
    <property type="molecule type" value="Genomic_DNA"/>
</dbReference>
<sequence length="68" mass="7037">MRFTTGRNSVLAASTKIAAITASGSSLMPAHAPTAAEPQRVAAVFRPDTCAPSFMIAPAPRKPTPEIT</sequence>
<keyword evidence="2" id="KW-1185">Reference proteome</keyword>
<name>A0A9P6WQT8_RHIOR</name>
<organism evidence="1 2">
    <name type="scientific">Rhizopus oryzae</name>
    <name type="common">Mucormycosis agent</name>
    <name type="synonym">Rhizopus arrhizus var. delemar</name>
    <dbReference type="NCBI Taxonomy" id="64495"/>
    <lineage>
        <taxon>Eukaryota</taxon>
        <taxon>Fungi</taxon>
        <taxon>Fungi incertae sedis</taxon>
        <taxon>Mucoromycota</taxon>
        <taxon>Mucoromycotina</taxon>
        <taxon>Mucoromycetes</taxon>
        <taxon>Mucorales</taxon>
        <taxon>Mucorineae</taxon>
        <taxon>Rhizopodaceae</taxon>
        <taxon>Rhizopus</taxon>
    </lineage>
</organism>
<accession>A0A9P6WQT8</accession>
<gene>
    <name evidence="1" type="ORF">G6F64_015641</name>
</gene>
<comment type="caution">
    <text evidence="1">The sequence shown here is derived from an EMBL/GenBank/DDBJ whole genome shotgun (WGS) entry which is preliminary data.</text>
</comment>
<dbReference type="Proteomes" id="UP000716291">
    <property type="component" value="Unassembled WGS sequence"/>
</dbReference>
<dbReference type="AlphaFoldDB" id="A0A9P6WQT8"/>